<dbReference type="Proteomes" id="UP001409585">
    <property type="component" value="Unassembled WGS sequence"/>
</dbReference>
<comment type="caution">
    <text evidence="3">The sequence shown here is derived from an EMBL/GenBank/DDBJ whole genome shotgun (WGS) entry which is preliminary data.</text>
</comment>
<dbReference type="GO" id="GO:0005506">
    <property type="term" value="F:iron ion binding"/>
    <property type="evidence" value="ECO:0007669"/>
    <property type="project" value="InterPro"/>
</dbReference>
<keyword evidence="2" id="KW-0408">Iron</keyword>
<evidence type="ECO:0000256" key="2">
    <source>
        <dbReference type="RuleBase" id="RU000461"/>
    </source>
</evidence>
<reference evidence="4" key="1">
    <citation type="journal article" date="2019" name="Int. J. Syst. Evol. Microbiol.">
        <title>The Global Catalogue of Microorganisms (GCM) 10K type strain sequencing project: providing services to taxonomists for standard genome sequencing and annotation.</title>
        <authorList>
            <consortium name="The Broad Institute Genomics Platform"/>
            <consortium name="The Broad Institute Genome Sequencing Center for Infectious Disease"/>
            <person name="Wu L."/>
            <person name="Ma J."/>
        </authorList>
    </citation>
    <scope>NUCLEOTIDE SEQUENCE [LARGE SCALE GENOMIC DNA]</scope>
    <source>
        <strain evidence="4">JCM 19134</strain>
    </source>
</reference>
<evidence type="ECO:0000313" key="3">
    <source>
        <dbReference type="EMBL" id="GAA4945567.1"/>
    </source>
</evidence>
<dbReference type="EMBL" id="BAABLX010000024">
    <property type="protein sequence ID" value="GAA4945567.1"/>
    <property type="molecule type" value="Genomic_DNA"/>
</dbReference>
<sequence length="417" mass="47230">MSTPALSPAVPKPDHIPDQFVYDFDFFADEAMTKNAHARVLDIVKNAPPVFWTPRHGGHWVLASHQAVFEATRDYDHFSNSPMPYEAIQQVLESLPEGAPKPFIPAPITFDPPHHSVFRAPLNKAFSPKAMHQLKGKIRELAVSLIDAVKEKGECAFVDAISEPLPVTVFLEMFGLPVEKQRLYRDLVKEHFTNTDRDQQAITKRLRKVADVMRDTIIERRDNPQDDLLSLLWQAEFNGEKATLYDLENYAVMLFTAGLDTVVNGMALGAIHLAENPELQAELRADPEKVPQATEEILRRYTFTIPPRFMAADCDFLGAPLKKGDMALMFLPAADLDATEYPEPEKFNLEREGKAHIAFGTGIHRCLGSHLARIELNILYEEMMARLPEFRLDPDKPLVYHGGHVWGPEEVYLKWDV</sequence>
<dbReference type="RefSeq" id="WP_345422746.1">
    <property type="nucleotide sequence ID" value="NZ_AP031496.1"/>
</dbReference>
<dbReference type="GO" id="GO:0004497">
    <property type="term" value="F:monooxygenase activity"/>
    <property type="evidence" value="ECO:0007669"/>
    <property type="project" value="UniProtKB-KW"/>
</dbReference>
<dbReference type="InterPro" id="IPR017972">
    <property type="entry name" value="Cyt_P450_CS"/>
</dbReference>
<keyword evidence="2" id="KW-0479">Metal-binding</keyword>
<dbReference type="SUPFAM" id="SSF48264">
    <property type="entry name" value="Cytochrome P450"/>
    <property type="match status" value="1"/>
</dbReference>
<dbReference type="Pfam" id="PF00067">
    <property type="entry name" value="p450"/>
    <property type="match status" value="1"/>
</dbReference>
<dbReference type="InterPro" id="IPR002397">
    <property type="entry name" value="Cyt_P450_B"/>
</dbReference>
<dbReference type="GO" id="GO:0016705">
    <property type="term" value="F:oxidoreductase activity, acting on paired donors, with incorporation or reduction of molecular oxygen"/>
    <property type="evidence" value="ECO:0007669"/>
    <property type="project" value="InterPro"/>
</dbReference>
<comment type="similarity">
    <text evidence="1 2">Belongs to the cytochrome P450 family.</text>
</comment>
<evidence type="ECO:0000256" key="1">
    <source>
        <dbReference type="ARBA" id="ARBA00010617"/>
    </source>
</evidence>
<dbReference type="Gene3D" id="1.10.630.10">
    <property type="entry name" value="Cytochrome P450"/>
    <property type="match status" value="1"/>
</dbReference>
<evidence type="ECO:0000313" key="4">
    <source>
        <dbReference type="Proteomes" id="UP001409585"/>
    </source>
</evidence>
<organism evidence="3 4">
    <name type="scientific">Halioxenophilus aromaticivorans</name>
    <dbReference type="NCBI Taxonomy" id="1306992"/>
    <lineage>
        <taxon>Bacteria</taxon>
        <taxon>Pseudomonadati</taxon>
        <taxon>Pseudomonadota</taxon>
        <taxon>Gammaproteobacteria</taxon>
        <taxon>Alteromonadales</taxon>
        <taxon>Alteromonadaceae</taxon>
        <taxon>Halioxenophilus</taxon>
    </lineage>
</organism>
<name>A0AAV3U428_9ALTE</name>
<keyword evidence="2" id="KW-0349">Heme</keyword>
<keyword evidence="2" id="KW-0560">Oxidoreductase</keyword>
<dbReference type="InterPro" id="IPR036396">
    <property type="entry name" value="Cyt_P450_sf"/>
</dbReference>
<protein>
    <submittedName>
        <fullName evidence="3">Cytochrome P450</fullName>
    </submittedName>
</protein>
<dbReference type="PANTHER" id="PTHR46696:SF6">
    <property type="entry name" value="P450, PUTATIVE (EUROFUNG)-RELATED"/>
    <property type="match status" value="1"/>
</dbReference>
<dbReference type="PROSITE" id="PS00086">
    <property type="entry name" value="CYTOCHROME_P450"/>
    <property type="match status" value="1"/>
</dbReference>
<accession>A0AAV3U428</accession>
<dbReference type="PANTHER" id="PTHR46696">
    <property type="entry name" value="P450, PUTATIVE (EUROFUNG)-RELATED"/>
    <property type="match status" value="1"/>
</dbReference>
<proteinExistence type="inferred from homology"/>
<keyword evidence="2" id="KW-0503">Monooxygenase</keyword>
<gene>
    <name evidence="3" type="ORF">GCM10025791_25930</name>
</gene>
<dbReference type="PRINTS" id="PR00359">
    <property type="entry name" value="BP450"/>
</dbReference>
<dbReference type="InterPro" id="IPR001128">
    <property type="entry name" value="Cyt_P450"/>
</dbReference>
<dbReference type="AlphaFoldDB" id="A0AAV3U428"/>
<dbReference type="GO" id="GO:0020037">
    <property type="term" value="F:heme binding"/>
    <property type="evidence" value="ECO:0007669"/>
    <property type="project" value="InterPro"/>
</dbReference>
<keyword evidence="4" id="KW-1185">Reference proteome</keyword>